<gene>
    <name evidence="1" type="ORF">CEK71_09035</name>
</gene>
<sequence>MAYTTDQLNALEDALSQGVLMVQYADRRVTYQSVADMLRIRDIMRAELGMASPRSTRGRFIVLKVGKGL</sequence>
<evidence type="ECO:0000313" key="1">
    <source>
        <dbReference type="EMBL" id="ASF46215.1"/>
    </source>
</evidence>
<accession>A0A1Z4BY55</accession>
<dbReference type="RefSeq" id="WP_088619089.1">
    <property type="nucleotide sequence ID" value="NZ_CP022129.1"/>
</dbReference>
<protein>
    <submittedName>
        <fullName evidence="1">Uncharacterized protein</fullName>
    </submittedName>
</protein>
<dbReference type="EMBL" id="CP022129">
    <property type="protein sequence ID" value="ASF46215.1"/>
    <property type="molecule type" value="Genomic_DNA"/>
</dbReference>
<dbReference type="AlphaFoldDB" id="A0A1Z4BY55"/>
<name>A0A1Z4BY55_9GAMM</name>
<proteinExistence type="predicted"/>
<organism evidence="1 2">
    <name type="scientific">Methylovulum psychrotolerans</name>
    <dbReference type="NCBI Taxonomy" id="1704499"/>
    <lineage>
        <taxon>Bacteria</taxon>
        <taxon>Pseudomonadati</taxon>
        <taxon>Pseudomonadota</taxon>
        <taxon>Gammaproteobacteria</taxon>
        <taxon>Methylococcales</taxon>
        <taxon>Methylococcaceae</taxon>
        <taxon>Methylovulum</taxon>
    </lineage>
</organism>
<dbReference type="KEGG" id="mpsy:CEK71_09035"/>
<dbReference type="OrthoDB" id="5574012at2"/>
<keyword evidence="2" id="KW-1185">Reference proteome</keyword>
<evidence type="ECO:0000313" key="2">
    <source>
        <dbReference type="Proteomes" id="UP000197019"/>
    </source>
</evidence>
<dbReference type="NCBIfam" id="NF047331">
    <property type="entry name" value="phage_HTJ"/>
    <property type="match status" value="1"/>
</dbReference>
<dbReference type="Proteomes" id="UP000197019">
    <property type="component" value="Chromosome"/>
</dbReference>
<reference evidence="1 2" key="1">
    <citation type="submission" date="2017-06" db="EMBL/GenBank/DDBJ databases">
        <title>Genome Sequencing of the methanotroph Methylovulum psychrotolerants str. HV10-M2 isolated from a high-altitude environment.</title>
        <authorList>
            <person name="Mateos-Rivera A."/>
        </authorList>
    </citation>
    <scope>NUCLEOTIDE SEQUENCE [LARGE SCALE GENOMIC DNA]</scope>
    <source>
        <strain evidence="1 2">HV10_M2</strain>
    </source>
</reference>